<sequence>MKLQRLFKAAVASTLAGICYGDIILSVAPPNDMNDYLGVLSSAWPTLYPKLQEQLSVAASEVPAEYSYLWQILSVTGVPSTYDATWAQEFVDNARAIGPTTIVASDIPGAESDPGVQPTQVISTDSNGAVATATDVQVGRPTIVVAINGNVDRNAHNAASTSDDFSDGEDSGGSLEQDQSDVAAGGSSSTPTTASSTSSSGALIMRPPHLLAAVAAGIGALAIAFF</sequence>
<evidence type="ECO:0000313" key="3">
    <source>
        <dbReference type="Proteomes" id="UP001151518"/>
    </source>
</evidence>
<dbReference type="AlphaFoldDB" id="A0A9W8GC24"/>
<dbReference type="EMBL" id="JANBTW010000004">
    <property type="protein sequence ID" value="KAJ2680604.1"/>
    <property type="molecule type" value="Genomic_DNA"/>
</dbReference>
<accession>A0A9W8GC24</accession>
<name>A0A9W8GC24_9FUNG</name>
<dbReference type="OrthoDB" id="5551269at2759"/>
<proteinExistence type="predicted"/>
<evidence type="ECO:0000313" key="2">
    <source>
        <dbReference type="EMBL" id="KAJ2680604.1"/>
    </source>
</evidence>
<dbReference type="Proteomes" id="UP001151518">
    <property type="component" value="Unassembled WGS sequence"/>
</dbReference>
<evidence type="ECO:0000256" key="1">
    <source>
        <dbReference type="SAM" id="MobiDB-lite"/>
    </source>
</evidence>
<comment type="caution">
    <text evidence="2">The sequence shown here is derived from an EMBL/GenBank/DDBJ whole genome shotgun (WGS) entry which is preliminary data.</text>
</comment>
<gene>
    <name evidence="2" type="ORF">GGI25_000577</name>
</gene>
<feature type="region of interest" description="Disordered" evidence="1">
    <location>
        <begin position="155"/>
        <end position="201"/>
    </location>
</feature>
<organism evidence="2 3">
    <name type="scientific">Coemansia spiralis</name>
    <dbReference type="NCBI Taxonomy" id="417178"/>
    <lineage>
        <taxon>Eukaryota</taxon>
        <taxon>Fungi</taxon>
        <taxon>Fungi incertae sedis</taxon>
        <taxon>Zoopagomycota</taxon>
        <taxon>Kickxellomycotina</taxon>
        <taxon>Kickxellomycetes</taxon>
        <taxon>Kickxellales</taxon>
        <taxon>Kickxellaceae</taxon>
        <taxon>Coemansia</taxon>
    </lineage>
</organism>
<protein>
    <submittedName>
        <fullName evidence="2">Uncharacterized protein</fullName>
    </submittedName>
</protein>
<feature type="compositionally biased region" description="Low complexity" evidence="1">
    <location>
        <begin position="183"/>
        <end position="201"/>
    </location>
</feature>
<reference evidence="2" key="1">
    <citation type="submission" date="2022-07" db="EMBL/GenBank/DDBJ databases">
        <title>Phylogenomic reconstructions and comparative analyses of Kickxellomycotina fungi.</title>
        <authorList>
            <person name="Reynolds N.K."/>
            <person name="Stajich J.E."/>
            <person name="Barry K."/>
            <person name="Grigoriev I.V."/>
            <person name="Crous P."/>
            <person name="Smith M.E."/>
        </authorList>
    </citation>
    <scope>NUCLEOTIDE SEQUENCE</scope>
    <source>
        <strain evidence="2">NRRL 3115</strain>
    </source>
</reference>